<dbReference type="EMBL" id="PZQS01000004">
    <property type="protein sequence ID" value="PVD31733.1"/>
    <property type="molecule type" value="Genomic_DNA"/>
</dbReference>
<dbReference type="AlphaFoldDB" id="A0A2T7PE84"/>
<proteinExistence type="predicted"/>
<evidence type="ECO:0000256" key="1">
    <source>
        <dbReference type="SAM" id="MobiDB-lite"/>
    </source>
</evidence>
<name>A0A2T7PE84_POMCA</name>
<keyword evidence="3" id="KW-1185">Reference proteome</keyword>
<dbReference type="Proteomes" id="UP000245119">
    <property type="component" value="Linkage Group LG4"/>
</dbReference>
<evidence type="ECO:0000313" key="3">
    <source>
        <dbReference type="Proteomes" id="UP000245119"/>
    </source>
</evidence>
<reference evidence="2 3" key="1">
    <citation type="submission" date="2018-04" db="EMBL/GenBank/DDBJ databases">
        <title>The genome of golden apple snail Pomacea canaliculata provides insight into stress tolerance and invasive adaptation.</title>
        <authorList>
            <person name="Liu C."/>
            <person name="Liu B."/>
            <person name="Ren Y."/>
            <person name="Zhang Y."/>
            <person name="Wang H."/>
            <person name="Li S."/>
            <person name="Jiang F."/>
            <person name="Yin L."/>
            <person name="Zhang G."/>
            <person name="Qian W."/>
            <person name="Fan W."/>
        </authorList>
    </citation>
    <scope>NUCLEOTIDE SEQUENCE [LARGE SCALE GENOMIC DNA]</scope>
    <source>
        <strain evidence="2">SZHN2017</strain>
        <tissue evidence="2">Muscle</tissue>
    </source>
</reference>
<accession>A0A2T7PE84</accession>
<sequence length="144" mass="15733">MDIRVLLASGAKCVLVWHLGIACLEGHLYPELYAQTGHTSSYRLPGHVSLEQRPAVAQSHVLTSGSPEPLQQGVAKGASEGVSYSPGNGPASARTLREVLYAECRELKRLLLIQKMRLGDAHLRSTCSSKWRPQSPDINGYVER</sequence>
<protein>
    <submittedName>
        <fullName evidence="2">Uncharacterized protein</fullName>
    </submittedName>
</protein>
<feature type="region of interest" description="Disordered" evidence="1">
    <location>
        <begin position="63"/>
        <end position="91"/>
    </location>
</feature>
<gene>
    <name evidence="2" type="ORF">C0Q70_07151</name>
</gene>
<organism evidence="2 3">
    <name type="scientific">Pomacea canaliculata</name>
    <name type="common">Golden apple snail</name>
    <dbReference type="NCBI Taxonomy" id="400727"/>
    <lineage>
        <taxon>Eukaryota</taxon>
        <taxon>Metazoa</taxon>
        <taxon>Spiralia</taxon>
        <taxon>Lophotrochozoa</taxon>
        <taxon>Mollusca</taxon>
        <taxon>Gastropoda</taxon>
        <taxon>Caenogastropoda</taxon>
        <taxon>Architaenioglossa</taxon>
        <taxon>Ampullarioidea</taxon>
        <taxon>Ampullariidae</taxon>
        <taxon>Pomacea</taxon>
    </lineage>
</organism>
<evidence type="ECO:0000313" key="2">
    <source>
        <dbReference type="EMBL" id="PVD31733.1"/>
    </source>
</evidence>
<comment type="caution">
    <text evidence="2">The sequence shown here is derived from an EMBL/GenBank/DDBJ whole genome shotgun (WGS) entry which is preliminary data.</text>
</comment>
<dbReference type="PROSITE" id="PS51257">
    <property type="entry name" value="PROKAR_LIPOPROTEIN"/>
    <property type="match status" value="1"/>
</dbReference>